<name>A0AAV7MXR9_PLEWA</name>
<organism evidence="1 2">
    <name type="scientific">Pleurodeles waltl</name>
    <name type="common">Iberian ribbed newt</name>
    <dbReference type="NCBI Taxonomy" id="8319"/>
    <lineage>
        <taxon>Eukaryota</taxon>
        <taxon>Metazoa</taxon>
        <taxon>Chordata</taxon>
        <taxon>Craniata</taxon>
        <taxon>Vertebrata</taxon>
        <taxon>Euteleostomi</taxon>
        <taxon>Amphibia</taxon>
        <taxon>Batrachia</taxon>
        <taxon>Caudata</taxon>
        <taxon>Salamandroidea</taxon>
        <taxon>Salamandridae</taxon>
        <taxon>Pleurodelinae</taxon>
        <taxon>Pleurodeles</taxon>
    </lineage>
</organism>
<protein>
    <submittedName>
        <fullName evidence="1">Uncharacterized protein</fullName>
    </submittedName>
</protein>
<proteinExistence type="predicted"/>
<gene>
    <name evidence="1" type="ORF">NDU88_005793</name>
</gene>
<dbReference type="EMBL" id="JANPWB010000013">
    <property type="protein sequence ID" value="KAJ1108417.1"/>
    <property type="molecule type" value="Genomic_DNA"/>
</dbReference>
<keyword evidence="2" id="KW-1185">Reference proteome</keyword>
<evidence type="ECO:0000313" key="2">
    <source>
        <dbReference type="Proteomes" id="UP001066276"/>
    </source>
</evidence>
<accession>A0AAV7MXR9</accession>
<comment type="caution">
    <text evidence="1">The sequence shown here is derived from an EMBL/GenBank/DDBJ whole genome shotgun (WGS) entry which is preliminary data.</text>
</comment>
<dbReference type="Proteomes" id="UP001066276">
    <property type="component" value="Chromosome 9"/>
</dbReference>
<dbReference type="AlphaFoldDB" id="A0AAV7MXR9"/>
<reference evidence="1" key="1">
    <citation type="journal article" date="2022" name="bioRxiv">
        <title>Sequencing and chromosome-scale assembly of the giantPleurodeles waltlgenome.</title>
        <authorList>
            <person name="Brown T."/>
            <person name="Elewa A."/>
            <person name="Iarovenko S."/>
            <person name="Subramanian E."/>
            <person name="Araus A.J."/>
            <person name="Petzold A."/>
            <person name="Susuki M."/>
            <person name="Suzuki K.-i.T."/>
            <person name="Hayashi T."/>
            <person name="Toyoda A."/>
            <person name="Oliveira C."/>
            <person name="Osipova E."/>
            <person name="Leigh N.D."/>
            <person name="Simon A."/>
            <person name="Yun M.H."/>
        </authorList>
    </citation>
    <scope>NUCLEOTIDE SEQUENCE</scope>
    <source>
        <strain evidence="1">20211129_DDA</strain>
        <tissue evidence="1">Liver</tissue>
    </source>
</reference>
<sequence length="139" mass="15361">MSSTGMVPNALPSLRCPGKVTPVDSLHSDQRHAQAASTIHCLLSGPMLSRLGSSELSLYPIRDSVFTCLCDAYLHRPSPVQPDHHSICHPQSERCPRQDYYQRRLPLTARQQLGLRGLTLSPAIQGTPHCSTRSPQRQP</sequence>
<evidence type="ECO:0000313" key="1">
    <source>
        <dbReference type="EMBL" id="KAJ1108417.1"/>
    </source>
</evidence>